<dbReference type="AlphaFoldDB" id="F0T8K6"/>
<protein>
    <recommendedName>
        <fullName evidence="4">DUF4013 domain-containing protein</fullName>
    </recommendedName>
</protein>
<dbReference type="GeneID" id="85941196"/>
<dbReference type="OrthoDB" id="70331at2157"/>
<keyword evidence="1" id="KW-0472">Membrane</keyword>
<dbReference type="HOGENOM" id="CLU_623508_0_0_2"/>
<keyword evidence="1" id="KW-1133">Transmembrane helix</keyword>
<dbReference type="RefSeq" id="WP_013645108.1">
    <property type="nucleotide sequence ID" value="NC_015216.1"/>
</dbReference>
<reference evidence="2 3" key="2">
    <citation type="journal article" date="2014" name="Int. J. Syst. Evol. Microbiol.">
        <title>Methanobacterium paludis sp. nov. and a novel strain of Methanobacterium lacus isolated from northern peatlands.</title>
        <authorList>
            <person name="Cadillo-Quiroz H."/>
            <person name="Brauer S.L."/>
            <person name="Goodson N."/>
            <person name="Yavitt J.B."/>
            <person name="Zinder S.H."/>
        </authorList>
    </citation>
    <scope>NUCLEOTIDE SEQUENCE [LARGE SCALE GENOMIC DNA]</scope>
    <source>
        <strain evidence="2 3">AL-21</strain>
    </source>
</reference>
<feature type="transmembrane region" description="Helical" evidence="1">
    <location>
        <begin position="75"/>
        <end position="96"/>
    </location>
</feature>
<evidence type="ECO:0008006" key="4">
    <source>
        <dbReference type="Google" id="ProtNLM"/>
    </source>
</evidence>
<evidence type="ECO:0000313" key="3">
    <source>
        <dbReference type="Proteomes" id="UP000007490"/>
    </source>
</evidence>
<feature type="transmembrane region" description="Helical" evidence="1">
    <location>
        <begin position="116"/>
        <end position="142"/>
    </location>
</feature>
<dbReference type="Proteomes" id="UP000007490">
    <property type="component" value="Chromosome"/>
</dbReference>
<accession>F0T8K6</accession>
<feature type="transmembrane region" description="Helical" evidence="1">
    <location>
        <begin position="20"/>
        <end position="41"/>
    </location>
</feature>
<gene>
    <name evidence="2" type="ordered locus">Metbo_1527</name>
</gene>
<feature type="transmembrane region" description="Helical" evidence="1">
    <location>
        <begin position="201"/>
        <end position="219"/>
    </location>
</feature>
<dbReference type="KEGG" id="mel:Metbo_1527"/>
<organism evidence="2 3">
    <name type="scientific">Methanobacterium lacus (strain AL-21)</name>
    <dbReference type="NCBI Taxonomy" id="877455"/>
    <lineage>
        <taxon>Archaea</taxon>
        <taxon>Methanobacteriati</taxon>
        <taxon>Methanobacteriota</taxon>
        <taxon>Methanomada group</taxon>
        <taxon>Methanobacteria</taxon>
        <taxon>Methanobacteriales</taxon>
        <taxon>Methanobacteriaceae</taxon>
        <taxon>Methanobacterium</taxon>
    </lineage>
</organism>
<keyword evidence="3" id="KW-1185">Reference proteome</keyword>
<dbReference type="eggNOG" id="arCOG02879">
    <property type="taxonomic scope" value="Archaea"/>
</dbReference>
<evidence type="ECO:0000256" key="1">
    <source>
        <dbReference type="SAM" id="Phobius"/>
    </source>
</evidence>
<feature type="transmembrane region" description="Helical" evidence="1">
    <location>
        <begin position="172"/>
        <end position="195"/>
    </location>
</feature>
<evidence type="ECO:0000313" key="2">
    <source>
        <dbReference type="EMBL" id="ADZ09757.1"/>
    </source>
</evidence>
<dbReference type="InterPro" id="IPR025098">
    <property type="entry name" value="DUF4013"/>
</dbReference>
<reference evidence="3" key="1">
    <citation type="submission" date="2011-02" db="EMBL/GenBank/DDBJ databases">
        <title>Complete sequence of Methanobacterium sp. AL-21.</title>
        <authorList>
            <consortium name="US DOE Joint Genome Institute"/>
            <person name="Lucas S."/>
            <person name="Copeland A."/>
            <person name="Lapidus A."/>
            <person name="Cheng J.-F."/>
            <person name="Goodwin L."/>
            <person name="Pitluck S."/>
            <person name="Chertkov O."/>
            <person name="Detter J.C."/>
            <person name="Han C."/>
            <person name="Tapia R."/>
            <person name="Land M."/>
            <person name="Hauser L."/>
            <person name="Kyrpides N."/>
            <person name="Ivanova N."/>
            <person name="Mikhailova N."/>
            <person name="Pagani I."/>
            <person name="Cadillo-Quiroz H."/>
            <person name="Imachi H."/>
            <person name="Zinder S."/>
            <person name="Liu W."/>
            <person name="Woyke T."/>
        </authorList>
    </citation>
    <scope>NUCLEOTIDE SEQUENCE [LARGE SCALE GENOMIC DNA]</scope>
    <source>
        <strain evidence="3">AL-21</strain>
    </source>
</reference>
<sequence length="439" mass="48610">MNLKEVVIDAVKYPFLSVKNVLILFIFILIGFFVVLTSFFVNGYGYRIIKSSIVGEDEPPVFNRLGGMFLDGVKVFMVSFGYAIPVVVMIIIYLAAFVSSVMSYPNNTSIFVKFGGVGIVVAIVSTVYSIIITPIFAMALVYMADNNDQFSAAFRFREILNKIKNLGWKKLIIWYLTILLASIITIELVVVSTFISNMLNLPVQLLSAFIFTILFMYICRSTALFYTSDSPGYLVCEQCGGYYKLKSGESPEDFDTCECGGKLIYAASNPNLNESEESITNETVNRGIFGLSKIKKNKDSIILIGIVVLSILAIPVLIHSTQNQTPTNYTLLASYNVNNLTNGSKGVNIPQGTKNIKVDYNISWVDPGDLSSYFNLNAYDVYIGEGATAGMLNRVSNKELNLKKGQNKTGTYYFNKPPVKSIKLYGNGIQGTVNIYTSQ</sequence>
<dbReference type="EMBL" id="CP002551">
    <property type="protein sequence ID" value="ADZ09757.1"/>
    <property type="molecule type" value="Genomic_DNA"/>
</dbReference>
<keyword evidence="1" id="KW-0812">Transmembrane</keyword>
<dbReference type="Pfam" id="PF13197">
    <property type="entry name" value="DUF4013"/>
    <property type="match status" value="1"/>
</dbReference>
<feature type="transmembrane region" description="Helical" evidence="1">
    <location>
        <begin position="301"/>
        <end position="318"/>
    </location>
</feature>
<name>F0T8K6_METLA</name>
<proteinExistence type="predicted"/>